<dbReference type="Proteomes" id="UP001595704">
    <property type="component" value="Unassembled WGS sequence"/>
</dbReference>
<protein>
    <submittedName>
        <fullName evidence="1">Thiol-disulfide oxidoreductase DCC family protein</fullName>
    </submittedName>
</protein>
<dbReference type="PANTHER" id="PTHR33639:SF2">
    <property type="entry name" value="DUF393 DOMAIN-CONTAINING PROTEIN"/>
    <property type="match status" value="1"/>
</dbReference>
<comment type="caution">
    <text evidence="1">The sequence shown here is derived from an EMBL/GenBank/DDBJ whole genome shotgun (WGS) entry which is preliminary data.</text>
</comment>
<proteinExistence type="predicted"/>
<dbReference type="RefSeq" id="WP_191320700.1">
    <property type="nucleotide sequence ID" value="NZ_BNCG01000022.1"/>
</dbReference>
<sequence length="149" mass="16594">MRAPFSFLDDPAVPEFDASRPLAVMDASCALCSWGARMINRLDRSGETRICAVQSTLGGALLAHYGLDARDPSTWLFIDGGVAHRDLDAVIYAGRRFGGWARLAWVFGLLPAPARGWLYQRLARNRYAWFGRGDLCAIPDPSLQRRLLR</sequence>
<evidence type="ECO:0000313" key="1">
    <source>
        <dbReference type="EMBL" id="MFC3637533.1"/>
    </source>
</evidence>
<reference evidence="2" key="1">
    <citation type="journal article" date="2019" name="Int. J. Syst. Evol. Microbiol.">
        <title>The Global Catalogue of Microorganisms (GCM) 10K type strain sequencing project: providing services to taxonomists for standard genome sequencing and annotation.</title>
        <authorList>
            <consortium name="The Broad Institute Genomics Platform"/>
            <consortium name="The Broad Institute Genome Sequencing Center for Infectious Disease"/>
            <person name="Wu L."/>
            <person name="Ma J."/>
        </authorList>
    </citation>
    <scope>NUCLEOTIDE SEQUENCE [LARGE SCALE GENOMIC DNA]</scope>
    <source>
        <strain evidence="2">KCTC 42282</strain>
    </source>
</reference>
<accession>A0ABV7UG70</accession>
<dbReference type="InterPro" id="IPR052927">
    <property type="entry name" value="DCC_oxidoreductase"/>
</dbReference>
<dbReference type="Pfam" id="PF04134">
    <property type="entry name" value="DCC1-like"/>
    <property type="match status" value="1"/>
</dbReference>
<keyword evidence="2" id="KW-1185">Reference proteome</keyword>
<organism evidence="1 2">
    <name type="scientific">Camelimonas fluminis</name>
    <dbReference type="NCBI Taxonomy" id="1576911"/>
    <lineage>
        <taxon>Bacteria</taxon>
        <taxon>Pseudomonadati</taxon>
        <taxon>Pseudomonadota</taxon>
        <taxon>Alphaproteobacteria</taxon>
        <taxon>Hyphomicrobiales</taxon>
        <taxon>Chelatococcaceae</taxon>
        <taxon>Camelimonas</taxon>
    </lineage>
</organism>
<dbReference type="EMBL" id="JBHRYC010000039">
    <property type="protein sequence ID" value="MFC3637533.1"/>
    <property type="molecule type" value="Genomic_DNA"/>
</dbReference>
<gene>
    <name evidence="1" type="ORF">ACFONL_09120</name>
</gene>
<name>A0ABV7UG70_9HYPH</name>
<dbReference type="InterPro" id="IPR007263">
    <property type="entry name" value="DCC1-like"/>
</dbReference>
<evidence type="ECO:0000313" key="2">
    <source>
        <dbReference type="Proteomes" id="UP001595704"/>
    </source>
</evidence>
<dbReference type="PANTHER" id="PTHR33639">
    <property type="entry name" value="THIOL-DISULFIDE OXIDOREDUCTASE DCC"/>
    <property type="match status" value="1"/>
</dbReference>